<dbReference type="STRING" id="137265.SAMN05421684_7658"/>
<dbReference type="EMBL" id="FNQB01000005">
    <property type="protein sequence ID" value="SDZ64064.1"/>
    <property type="molecule type" value="Genomic_DNA"/>
</dbReference>
<dbReference type="GO" id="GO:0016125">
    <property type="term" value="P:sterol metabolic process"/>
    <property type="evidence" value="ECO:0007669"/>
    <property type="project" value="TreeGrafter"/>
</dbReference>
<keyword evidence="5" id="KW-0560">Oxidoreductase</keyword>
<dbReference type="OrthoDB" id="9764248at2"/>
<dbReference type="SUPFAM" id="SSF48264">
    <property type="entry name" value="Cytochrome P450"/>
    <property type="match status" value="1"/>
</dbReference>
<dbReference type="InterPro" id="IPR001128">
    <property type="entry name" value="Cyt_P450"/>
</dbReference>
<dbReference type="Pfam" id="PF00067">
    <property type="entry name" value="p450"/>
    <property type="match status" value="1"/>
</dbReference>
<gene>
    <name evidence="9" type="ORF">SAMN05421684_7658</name>
</gene>
<dbReference type="GO" id="GO:0016705">
    <property type="term" value="F:oxidoreductase activity, acting on paired donors, with incorporation or reduction of molecular oxygen"/>
    <property type="evidence" value="ECO:0007669"/>
    <property type="project" value="InterPro"/>
</dbReference>
<dbReference type="CDD" id="cd11067">
    <property type="entry name" value="CYP152"/>
    <property type="match status" value="1"/>
</dbReference>
<evidence type="ECO:0000256" key="2">
    <source>
        <dbReference type="ARBA" id="ARBA00010617"/>
    </source>
</evidence>
<dbReference type="RefSeq" id="WP_090804048.1">
    <property type="nucleotide sequence ID" value="NZ_BOND01000029.1"/>
</dbReference>
<evidence type="ECO:0000256" key="5">
    <source>
        <dbReference type="ARBA" id="ARBA00023002"/>
    </source>
</evidence>
<evidence type="ECO:0000256" key="6">
    <source>
        <dbReference type="ARBA" id="ARBA00023004"/>
    </source>
</evidence>
<evidence type="ECO:0000256" key="8">
    <source>
        <dbReference type="PIRSR" id="PIRSR602401-1"/>
    </source>
</evidence>
<organism evidence="9 10">
    <name type="scientific">Asanoa ishikariensis</name>
    <dbReference type="NCBI Taxonomy" id="137265"/>
    <lineage>
        <taxon>Bacteria</taxon>
        <taxon>Bacillati</taxon>
        <taxon>Actinomycetota</taxon>
        <taxon>Actinomycetes</taxon>
        <taxon>Micromonosporales</taxon>
        <taxon>Micromonosporaceae</taxon>
        <taxon>Asanoa</taxon>
    </lineage>
</organism>
<feature type="binding site" description="axial binding residue" evidence="8">
    <location>
        <position position="352"/>
    </location>
    <ligand>
        <name>heme</name>
        <dbReference type="ChEBI" id="CHEBI:30413"/>
    </ligand>
    <ligandPart>
        <name>Fe</name>
        <dbReference type="ChEBI" id="CHEBI:18248"/>
    </ligandPart>
</feature>
<dbReference type="PRINTS" id="PR00463">
    <property type="entry name" value="EP450I"/>
</dbReference>
<dbReference type="GO" id="GO:0005506">
    <property type="term" value="F:iron ion binding"/>
    <property type="evidence" value="ECO:0007669"/>
    <property type="project" value="InterPro"/>
</dbReference>
<comment type="cofactor">
    <cofactor evidence="1 8">
        <name>heme</name>
        <dbReference type="ChEBI" id="CHEBI:30413"/>
    </cofactor>
</comment>
<dbReference type="Proteomes" id="UP000199632">
    <property type="component" value="Unassembled WGS sequence"/>
</dbReference>
<keyword evidence="4 8" id="KW-0479">Metal-binding</keyword>
<accession>A0A1H3UNU7</accession>
<dbReference type="InterPro" id="IPR002401">
    <property type="entry name" value="Cyt_P450_E_grp-I"/>
</dbReference>
<proteinExistence type="inferred from homology"/>
<dbReference type="GO" id="GO:0020037">
    <property type="term" value="F:heme binding"/>
    <property type="evidence" value="ECO:0007669"/>
    <property type="project" value="InterPro"/>
</dbReference>
<sequence>MMRDSSAALLVKGYAWLPDSRRGSADGVVETRLLGRRAYGIGGPSAARFFYDERHVRRTGAVPGSVQATLFGRGAVHTLDSLEHRHRKAMFLTLFTTDRIADLVAETGAAWDTAAPGWVGRPVSLLDAAAAVLADGVARWMGLPPDGDLAGDCVAMVDGFATAGQRHWQARAARRRQEQRLSDVVATLRDGRAGGDTPLEVIARHRADDGHLLTRGTAAVEILNIARPTVAVSWLVAFAAHALHRWPDHRDPLRSGDRAFAEAFAHEVRRFYPFAPFVGGRAAGDVEFAGHAIPTGSLILLDLYGQNHDPALWKDPYRFDPERFLGPDAEAARDPFTLVSQGAGNPAAGHRCPGEPNTVALLSDLAIRVACLDYDVPPQDLDIPLDRVPTRPRDGMIVVPR</sequence>
<keyword evidence="10" id="KW-1185">Reference proteome</keyword>
<evidence type="ECO:0000256" key="7">
    <source>
        <dbReference type="ARBA" id="ARBA00023033"/>
    </source>
</evidence>
<dbReference type="GO" id="GO:0004497">
    <property type="term" value="F:monooxygenase activity"/>
    <property type="evidence" value="ECO:0007669"/>
    <property type="project" value="UniProtKB-KW"/>
</dbReference>
<evidence type="ECO:0000313" key="10">
    <source>
        <dbReference type="Proteomes" id="UP000199632"/>
    </source>
</evidence>
<dbReference type="AlphaFoldDB" id="A0A1H3UNU7"/>
<evidence type="ECO:0000256" key="1">
    <source>
        <dbReference type="ARBA" id="ARBA00001971"/>
    </source>
</evidence>
<dbReference type="PANTHER" id="PTHR24286">
    <property type="entry name" value="CYTOCHROME P450 26"/>
    <property type="match status" value="1"/>
</dbReference>
<evidence type="ECO:0000256" key="3">
    <source>
        <dbReference type="ARBA" id="ARBA00022617"/>
    </source>
</evidence>
<keyword evidence="3 8" id="KW-0349">Heme</keyword>
<protein>
    <submittedName>
        <fullName evidence="9">Fatty-acid peroxygenase</fullName>
    </submittedName>
</protein>
<keyword evidence="6 8" id="KW-0408">Iron</keyword>
<evidence type="ECO:0000313" key="9">
    <source>
        <dbReference type="EMBL" id="SDZ64064.1"/>
    </source>
</evidence>
<reference evidence="10" key="1">
    <citation type="submission" date="2016-10" db="EMBL/GenBank/DDBJ databases">
        <authorList>
            <person name="Varghese N."/>
            <person name="Submissions S."/>
        </authorList>
    </citation>
    <scope>NUCLEOTIDE SEQUENCE [LARGE SCALE GENOMIC DNA]</scope>
    <source>
        <strain evidence="10">DSM 44718</strain>
    </source>
</reference>
<name>A0A1H3UNU7_9ACTN</name>
<evidence type="ECO:0000256" key="4">
    <source>
        <dbReference type="ARBA" id="ARBA00022723"/>
    </source>
</evidence>
<comment type="similarity">
    <text evidence="2">Belongs to the cytochrome P450 family.</text>
</comment>
<keyword evidence="7" id="KW-0503">Monooxygenase</keyword>
<dbReference type="InterPro" id="IPR036396">
    <property type="entry name" value="Cyt_P450_sf"/>
</dbReference>
<dbReference type="Gene3D" id="1.10.630.10">
    <property type="entry name" value="Cytochrome P450"/>
    <property type="match status" value="1"/>
</dbReference>
<dbReference type="PANTHER" id="PTHR24286:SF24">
    <property type="entry name" value="LANOSTEROL 14-ALPHA DEMETHYLASE"/>
    <property type="match status" value="1"/>
</dbReference>